<gene>
    <name evidence="2" type="ORF">AKAME5_002678900</name>
</gene>
<feature type="region of interest" description="Disordered" evidence="1">
    <location>
        <begin position="69"/>
        <end position="190"/>
    </location>
</feature>
<evidence type="ECO:0000256" key="1">
    <source>
        <dbReference type="SAM" id="MobiDB-lite"/>
    </source>
</evidence>
<protein>
    <submittedName>
        <fullName evidence="2">NACHT and WD repeat domain-containing protein 2</fullName>
    </submittedName>
</protein>
<feature type="compositionally biased region" description="Polar residues" evidence="1">
    <location>
        <begin position="133"/>
        <end position="167"/>
    </location>
</feature>
<sequence length="190" mass="20760">MGLCGQAAVTKKFVCDDGITIANFKFIPDCPTVCGVHHIHRDSSSETHGNIRSTAVAGQPRYSFSVTTNRKADTEGVRTRRANRSHVCRMQSPPLSKLTAQHILTADHRRGLKPGRPAARTTARPPPADNPDQWPTSTPNNRSQPLFHTSQLQPRSNTTPLRVNTPGSGLPATVSHDRDDGRPADCRSTR</sequence>
<evidence type="ECO:0000313" key="3">
    <source>
        <dbReference type="Proteomes" id="UP001279410"/>
    </source>
</evidence>
<comment type="caution">
    <text evidence="2">The sequence shown here is derived from an EMBL/GenBank/DDBJ whole genome shotgun (WGS) entry which is preliminary data.</text>
</comment>
<dbReference type="AlphaFoldDB" id="A0AAD3NP82"/>
<proteinExistence type="predicted"/>
<dbReference type="Proteomes" id="UP001279410">
    <property type="component" value="Unassembled WGS sequence"/>
</dbReference>
<dbReference type="EMBL" id="BRZM01002980">
    <property type="protein sequence ID" value="GLD75455.1"/>
    <property type="molecule type" value="Genomic_DNA"/>
</dbReference>
<feature type="compositionally biased region" description="Basic and acidic residues" evidence="1">
    <location>
        <begin position="175"/>
        <end position="190"/>
    </location>
</feature>
<reference evidence="2" key="1">
    <citation type="submission" date="2022-08" db="EMBL/GenBank/DDBJ databases">
        <title>Genome sequencing of akame (Lates japonicus).</title>
        <authorList>
            <person name="Hashiguchi Y."/>
            <person name="Takahashi H."/>
        </authorList>
    </citation>
    <scope>NUCLEOTIDE SEQUENCE</scope>
    <source>
        <strain evidence="2">Kochi</strain>
    </source>
</reference>
<accession>A0AAD3NP82</accession>
<keyword evidence="3" id="KW-1185">Reference proteome</keyword>
<organism evidence="2 3">
    <name type="scientific">Lates japonicus</name>
    <name type="common">Japanese lates</name>
    <dbReference type="NCBI Taxonomy" id="270547"/>
    <lineage>
        <taxon>Eukaryota</taxon>
        <taxon>Metazoa</taxon>
        <taxon>Chordata</taxon>
        <taxon>Craniata</taxon>
        <taxon>Vertebrata</taxon>
        <taxon>Euteleostomi</taxon>
        <taxon>Actinopterygii</taxon>
        <taxon>Neopterygii</taxon>
        <taxon>Teleostei</taxon>
        <taxon>Neoteleostei</taxon>
        <taxon>Acanthomorphata</taxon>
        <taxon>Carangaria</taxon>
        <taxon>Carangaria incertae sedis</taxon>
        <taxon>Centropomidae</taxon>
        <taxon>Lates</taxon>
    </lineage>
</organism>
<evidence type="ECO:0000313" key="2">
    <source>
        <dbReference type="EMBL" id="GLD75455.1"/>
    </source>
</evidence>
<name>A0AAD3NP82_LATJO</name>